<organism evidence="2 3">
    <name type="scientific">Corynebacterium yudongzhengii</name>
    <dbReference type="NCBI Taxonomy" id="2080740"/>
    <lineage>
        <taxon>Bacteria</taxon>
        <taxon>Bacillati</taxon>
        <taxon>Actinomycetota</taxon>
        <taxon>Actinomycetes</taxon>
        <taxon>Mycobacteriales</taxon>
        <taxon>Corynebacteriaceae</taxon>
        <taxon>Corynebacterium</taxon>
    </lineage>
</organism>
<keyword evidence="3" id="KW-1185">Reference proteome</keyword>
<feature type="region of interest" description="Disordered" evidence="1">
    <location>
        <begin position="25"/>
        <end position="44"/>
    </location>
</feature>
<evidence type="ECO:0000313" key="3">
    <source>
        <dbReference type="Proteomes" id="UP000244989"/>
    </source>
</evidence>
<dbReference type="AlphaFoldDB" id="A0A2U1T6X1"/>
<proteinExistence type="predicted"/>
<comment type="caution">
    <text evidence="2">The sequence shown here is derived from an EMBL/GenBank/DDBJ whole genome shotgun (WGS) entry which is preliminary data.</text>
</comment>
<evidence type="ECO:0008006" key="4">
    <source>
        <dbReference type="Google" id="ProtNLM"/>
    </source>
</evidence>
<evidence type="ECO:0000313" key="2">
    <source>
        <dbReference type="EMBL" id="PWC01739.1"/>
    </source>
</evidence>
<dbReference type="Proteomes" id="UP000244989">
    <property type="component" value="Unassembled WGS sequence"/>
</dbReference>
<dbReference type="RefSeq" id="WP_108430917.1">
    <property type="nucleotide sequence ID" value="NZ_CP026947.1"/>
</dbReference>
<dbReference type="KEGG" id="cyz:C3B44_02160"/>
<dbReference type="EMBL" id="QEEZ01000008">
    <property type="protein sequence ID" value="PWC01739.1"/>
    <property type="molecule type" value="Genomic_DNA"/>
</dbReference>
<reference evidence="3" key="1">
    <citation type="submission" date="2018-04" db="EMBL/GenBank/DDBJ databases">
        <authorList>
            <person name="Liu S."/>
            <person name="Wang Z."/>
            <person name="Li J."/>
        </authorList>
    </citation>
    <scope>NUCLEOTIDE SEQUENCE [LARGE SCALE GENOMIC DNA]</scope>
    <source>
        <strain evidence="3">2189</strain>
    </source>
</reference>
<protein>
    <recommendedName>
        <fullName evidence="4">Chemotaxis protein</fullName>
    </recommendedName>
</protein>
<name>A0A2U1T6X1_9CORY</name>
<gene>
    <name evidence="2" type="ORF">DF222_05245</name>
</gene>
<sequence length="102" mass="10709">MTDSALLFDSDQLVEKLRGLKSTAADASTAHASARPHVPPQAAGRDFSATARRLDAALQRLHAAGQVRIDALLAASDAGDRQVAVLREADDNFAARLSGRSS</sequence>
<accession>A0A2U1T6X1</accession>
<evidence type="ECO:0000256" key="1">
    <source>
        <dbReference type="SAM" id="MobiDB-lite"/>
    </source>
</evidence>